<dbReference type="Proteomes" id="UP000005868">
    <property type="component" value="Chromosome"/>
</dbReference>
<dbReference type="HOGENOM" id="CLU_121334_0_6_0"/>
<keyword evidence="1" id="KW-1133">Transmembrane helix</keyword>
<dbReference type="PANTHER" id="PTHR34703:SF1">
    <property type="entry name" value="ANTIPORTER SUBUNIT MNHG2-RELATED"/>
    <property type="match status" value="1"/>
</dbReference>
<dbReference type="OrthoDB" id="9806575at2"/>
<protein>
    <submittedName>
        <fullName evidence="2">Monovalent cation/proton antiporter, MnhG/PhaG subunit</fullName>
    </submittedName>
</protein>
<sequence>MNALIVLFLVIGTLFNLLGTVALYRFPDVYTRLHGTTKCTTFGSIFTSAAVVLFALQKLVVSGEGRFGTLAVHAIIAVAALLITNPTGAHALARAAHRSGIMPKFAVVDRLAEDQKKKGGVSA</sequence>
<evidence type="ECO:0000313" key="3">
    <source>
        <dbReference type="Proteomes" id="UP000005868"/>
    </source>
</evidence>
<gene>
    <name evidence="2" type="ordered locus">Tlie_1210</name>
</gene>
<evidence type="ECO:0000256" key="1">
    <source>
        <dbReference type="SAM" id="Phobius"/>
    </source>
</evidence>
<dbReference type="NCBIfam" id="TIGR01300">
    <property type="entry name" value="CPA3_mnhG_phaG"/>
    <property type="match status" value="1"/>
</dbReference>
<dbReference type="PANTHER" id="PTHR34703">
    <property type="entry name" value="ANTIPORTER SUBUNIT MNHG2-RELATED"/>
    <property type="match status" value="1"/>
</dbReference>
<feature type="transmembrane region" description="Helical" evidence="1">
    <location>
        <begin position="6"/>
        <end position="27"/>
    </location>
</feature>
<accession>G7V5N1</accession>
<dbReference type="AlphaFoldDB" id="G7V5N1"/>
<keyword evidence="1" id="KW-0472">Membrane</keyword>
<keyword evidence="3" id="KW-1185">Reference proteome</keyword>
<dbReference type="NCBIfam" id="NF009312">
    <property type="entry name" value="PRK12672.1"/>
    <property type="match status" value="1"/>
</dbReference>
<organism evidence="2 3">
    <name type="scientific">Thermovirga lienii (strain ATCC BAA-1197 / DSM 17291 / Cas60314)</name>
    <dbReference type="NCBI Taxonomy" id="580340"/>
    <lineage>
        <taxon>Bacteria</taxon>
        <taxon>Thermotogati</taxon>
        <taxon>Synergistota</taxon>
        <taxon>Synergistia</taxon>
        <taxon>Synergistales</taxon>
        <taxon>Thermovirgaceae</taxon>
        <taxon>Thermovirga</taxon>
    </lineage>
</organism>
<keyword evidence="1" id="KW-0812">Transmembrane</keyword>
<feature type="transmembrane region" description="Helical" evidence="1">
    <location>
        <begin position="39"/>
        <end position="61"/>
    </location>
</feature>
<dbReference type="STRING" id="580340.Tlie_1210"/>
<name>G7V5N1_THELD</name>
<dbReference type="KEGG" id="tli:Tlie_1210"/>
<dbReference type="Pfam" id="PF03334">
    <property type="entry name" value="PhaG_MnhG_YufB"/>
    <property type="match status" value="1"/>
</dbReference>
<dbReference type="GO" id="GO:0015385">
    <property type="term" value="F:sodium:proton antiporter activity"/>
    <property type="evidence" value="ECO:0007669"/>
    <property type="project" value="TreeGrafter"/>
</dbReference>
<dbReference type="InterPro" id="IPR005133">
    <property type="entry name" value="PhaG_MnhG_YufB"/>
</dbReference>
<dbReference type="EMBL" id="CP003096">
    <property type="protein sequence ID" value="AER66941.1"/>
    <property type="molecule type" value="Genomic_DNA"/>
</dbReference>
<dbReference type="eggNOG" id="COG1320">
    <property type="taxonomic scope" value="Bacteria"/>
</dbReference>
<feature type="transmembrane region" description="Helical" evidence="1">
    <location>
        <begin position="67"/>
        <end position="84"/>
    </location>
</feature>
<proteinExistence type="predicted"/>
<reference evidence="3" key="1">
    <citation type="submission" date="2011-10" db="EMBL/GenBank/DDBJ databases">
        <title>The complete genome of chromosome of Thermovirga lienii DSM 17291.</title>
        <authorList>
            <consortium name="US DOE Joint Genome Institute (JGI-PGF)"/>
            <person name="Lucas S."/>
            <person name="Copeland A."/>
            <person name="Lapidus A."/>
            <person name="Glavina del Rio T."/>
            <person name="Dalin E."/>
            <person name="Tice H."/>
            <person name="Bruce D."/>
            <person name="Goodwin L."/>
            <person name="Pitluck S."/>
            <person name="Peters L."/>
            <person name="Mikhailova N."/>
            <person name="Saunders E."/>
            <person name="Kyrpides N."/>
            <person name="Mavromatis K."/>
            <person name="Ivanova N."/>
            <person name="Last F.I."/>
            <person name="Brettin T."/>
            <person name="Detter J.C."/>
            <person name="Han C."/>
            <person name="Larimer F."/>
            <person name="Land M."/>
            <person name="Hauser L."/>
            <person name="Markowitz V."/>
            <person name="Cheng J.-F."/>
            <person name="Hugenholtz P."/>
            <person name="Woyke T."/>
            <person name="Wu D."/>
            <person name="Spring S."/>
            <person name="Schroeder M."/>
            <person name="Brambilla E.-M."/>
            <person name="Klenk H.-P."/>
            <person name="Eisen J.A."/>
        </authorList>
    </citation>
    <scope>NUCLEOTIDE SEQUENCE [LARGE SCALE GENOMIC DNA]</scope>
    <source>
        <strain evidence="3">ATCC BAA-1197 / DSM 17291 / Cas60314</strain>
    </source>
</reference>
<reference evidence="2 3" key="2">
    <citation type="journal article" date="2012" name="Stand. Genomic Sci.">
        <title>Genome sequence of the moderately thermophilic, amino-acid-degrading and sulfur-reducing bacterium Thermovirga lienii type strain (Cas60314(T)).</title>
        <authorList>
            <person name="Goker M."/>
            <person name="Saunders E."/>
            <person name="Lapidus A."/>
            <person name="Nolan M."/>
            <person name="Lucas S."/>
            <person name="Hammon N."/>
            <person name="Deshpande S."/>
            <person name="Cheng J.F."/>
            <person name="Han C."/>
            <person name="Tapia R."/>
            <person name="Goodwin L.A."/>
            <person name="Pitluck S."/>
            <person name="Liolios K."/>
            <person name="Mavromatis K."/>
            <person name="Pagani I."/>
            <person name="Ivanova N."/>
            <person name="Mikhailova N."/>
            <person name="Pati A."/>
            <person name="Chen A."/>
            <person name="Palaniappan K."/>
            <person name="Land M."/>
            <person name="Chang Y.J."/>
            <person name="Jeffries C.D."/>
            <person name="Brambilla E.M."/>
            <person name="Rohde M."/>
            <person name="Spring S."/>
            <person name="Detter J.C."/>
            <person name="Woyke T."/>
            <person name="Bristow J."/>
            <person name="Eisen J.A."/>
            <person name="Markowitz V."/>
            <person name="Hugenholtz P."/>
            <person name="Kyrpides N.C."/>
            <person name="Klenk H.P."/>
        </authorList>
    </citation>
    <scope>NUCLEOTIDE SEQUENCE [LARGE SCALE GENOMIC DNA]</scope>
    <source>
        <strain evidence="3">ATCC BAA-1197 / DSM 17291 / Cas60314</strain>
    </source>
</reference>
<evidence type="ECO:0000313" key="2">
    <source>
        <dbReference type="EMBL" id="AER66941.1"/>
    </source>
</evidence>